<keyword evidence="2" id="KW-0862">Zinc</keyword>
<sequence length="289" mass="31393">MSANDTVIPFLFESLPVRGALVQLSSSWQRMQEGRQYVEPVAEVLGHAAAASALIAQSLKSDSNITLQISGDGPLSMLVMQCSSKLEMRGMAHADLGGAALSYAEMVSRAQCAITVDGSAIERPYQGIVDVSGESLAASLETYYERSAQIPSHLALLAEPTVAGGLLLQQMPGSGELDEDDWRRLGMLAATLRPDDMRAGVDMGLLGRLFADDDLRVFAGRDAMFRCRCSRERTEDVLRMLGEQEAMESVQTDGAVDVTCEYCGRKRRFDEIDIKRLFALPGPSSGRLH</sequence>
<evidence type="ECO:0000256" key="2">
    <source>
        <dbReference type="ARBA" id="ARBA00022833"/>
    </source>
</evidence>
<dbReference type="Pfam" id="PF01430">
    <property type="entry name" value="HSP33"/>
    <property type="match status" value="1"/>
</dbReference>
<keyword evidence="1" id="KW-0963">Cytoplasm</keyword>
<dbReference type="Gene3D" id="3.55.30.10">
    <property type="entry name" value="Hsp33 domain"/>
    <property type="match status" value="1"/>
</dbReference>
<gene>
    <name evidence="6" type="ORF">BA177_12570</name>
</gene>
<dbReference type="PANTHER" id="PTHR30111:SF1">
    <property type="entry name" value="33 KDA CHAPERONIN"/>
    <property type="match status" value="1"/>
</dbReference>
<dbReference type="InterPro" id="IPR016154">
    <property type="entry name" value="Heat_shock_Hsp33_C"/>
</dbReference>
<dbReference type="Proteomes" id="UP000092695">
    <property type="component" value="Chromosome"/>
</dbReference>
<dbReference type="GO" id="GO:0051082">
    <property type="term" value="F:unfolded protein binding"/>
    <property type="evidence" value="ECO:0007669"/>
    <property type="project" value="InterPro"/>
</dbReference>
<dbReference type="Gene3D" id="1.10.287.480">
    <property type="entry name" value="helix hairpin bin"/>
    <property type="match status" value="1"/>
</dbReference>
<keyword evidence="5" id="KW-0676">Redox-active center</keyword>
<dbReference type="InterPro" id="IPR000397">
    <property type="entry name" value="Heat_shock_Hsp33"/>
</dbReference>
<dbReference type="STRING" id="1548547.BA177_12570"/>
<accession>A0A193LHI6</accession>
<evidence type="ECO:0000313" key="7">
    <source>
        <dbReference type="Proteomes" id="UP000092695"/>
    </source>
</evidence>
<dbReference type="OrthoDB" id="9793753at2"/>
<evidence type="ECO:0000256" key="5">
    <source>
        <dbReference type="ARBA" id="ARBA00023284"/>
    </source>
</evidence>
<dbReference type="SUPFAM" id="SSF64397">
    <property type="entry name" value="Hsp33 domain"/>
    <property type="match status" value="1"/>
</dbReference>
<dbReference type="RefSeq" id="WP_068616720.1">
    <property type="nucleotide sequence ID" value="NZ_CP016268.1"/>
</dbReference>
<dbReference type="CDD" id="cd00498">
    <property type="entry name" value="Hsp33"/>
    <property type="match status" value="1"/>
</dbReference>
<dbReference type="InterPro" id="IPR016153">
    <property type="entry name" value="Heat_shock_Hsp33_N"/>
</dbReference>
<evidence type="ECO:0000313" key="6">
    <source>
        <dbReference type="EMBL" id="ANO51926.1"/>
    </source>
</evidence>
<organism evidence="6 7">
    <name type="scientific">Woeseia oceani</name>
    <dbReference type="NCBI Taxonomy" id="1548547"/>
    <lineage>
        <taxon>Bacteria</taxon>
        <taxon>Pseudomonadati</taxon>
        <taxon>Pseudomonadota</taxon>
        <taxon>Gammaproteobacteria</taxon>
        <taxon>Woeseiales</taxon>
        <taxon>Woeseiaceae</taxon>
        <taxon>Woeseia</taxon>
    </lineage>
</organism>
<dbReference type="GO" id="GO:0042026">
    <property type="term" value="P:protein refolding"/>
    <property type="evidence" value="ECO:0007669"/>
    <property type="project" value="TreeGrafter"/>
</dbReference>
<dbReference type="KEGG" id="woc:BA177_12570"/>
<dbReference type="SUPFAM" id="SSF118352">
    <property type="entry name" value="HSP33 redox switch-like"/>
    <property type="match status" value="1"/>
</dbReference>
<dbReference type="Gene3D" id="3.90.1280.10">
    <property type="entry name" value="HSP33 redox switch-like"/>
    <property type="match status" value="1"/>
</dbReference>
<dbReference type="InterPro" id="IPR023212">
    <property type="entry name" value="Hsp33_helix_hairpin_bin_dom_sf"/>
</dbReference>
<proteinExistence type="predicted"/>
<dbReference type="GO" id="GO:0005737">
    <property type="term" value="C:cytoplasm"/>
    <property type="evidence" value="ECO:0007669"/>
    <property type="project" value="InterPro"/>
</dbReference>
<keyword evidence="7" id="KW-1185">Reference proteome</keyword>
<evidence type="ECO:0000256" key="4">
    <source>
        <dbReference type="ARBA" id="ARBA00023186"/>
    </source>
</evidence>
<dbReference type="GO" id="GO:0044183">
    <property type="term" value="F:protein folding chaperone"/>
    <property type="evidence" value="ECO:0007669"/>
    <property type="project" value="TreeGrafter"/>
</dbReference>
<name>A0A193LHI6_9GAMM</name>
<reference evidence="6 7" key="1">
    <citation type="submission" date="2016-06" db="EMBL/GenBank/DDBJ databases">
        <title>Complete genome sequence of a deep-branching marine Gamma Proteobacterium Woeseia oceani type strain XK5.</title>
        <authorList>
            <person name="Mu D."/>
            <person name="Du Z."/>
        </authorList>
    </citation>
    <scope>NUCLEOTIDE SEQUENCE [LARGE SCALE GENOMIC DNA]</scope>
    <source>
        <strain evidence="6 7">XK5</strain>
    </source>
</reference>
<evidence type="ECO:0000256" key="3">
    <source>
        <dbReference type="ARBA" id="ARBA00023157"/>
    </source>
</evidence>
<dbReference type="EMBL" id="CP016268">
    <property type="protein sequence ID" value="ANO51926.1"/>
    <property type="molecule type" value="Genomic_DNA"/>
</dbReference>
<dbReference type="PANTHER" id="PTHR30111">
    <property type="entry name" value="33 KDA CHAPERONIN"/>
    <property type="match status" value="1"/>
</dbReference>
<dbReference type="PIRSF" id="PIRSF005261">
    <property type="entry name" value="Heat_shock_Hsp33"/>
    <property type="match status" value="1"/>
</dbReference>
<protein>
    <submittedName>
        <fullName evidence="6">Uncharacterized protein</fullName>
    </submittedName>
</protein>
<evidence type="ECO:0000256" key="1">
    <source>
        <dbReference type="ARBA" id="ARBA00022490"/>
    </source>
</evidence>
<keyword evidence="3" id="KW-1015">Disulfide bond</keyword>
<dbReference type="AlphaFoldDB" id="A0A193LHI6"/>
<keyword evidence="4" id="KW-0143">Chaperone</keyword>